<dbReference type="SMART" id="SM00342">
    <property type="entry name" value="HTH_ARAC"/>
    <property type="match status" value="1"/>
</dbReference>
<evidence type="ECO:0000313" key="6">
    <source>
        <dbReference type="Proteomes" id="UP000076715"/>
    </source>
</evidence>
<dbReference type="Proteomes" id="UP000076715">
    <property type="component" value="Unassembled WGS sequence"/>
</dbReference>
<keyword evidence="2" id="KW-0238">DNA-binding</keyword>
<keyword evidence="1" id="KW-0805">Transcription regulation</keyword>
<reference evidence="5 6" key="1">
    <citation type="submission" date="2016-01" db="EMBL/GenBank/DDBJ databases">
        <title>The draft genome sequence of Aquimarina sp. RZW4-3-2.</title>
        <authorList>
            <person name="Wang Y."/>
        </authorList>
    </citation>
    <scope>NUCLEOTIDE SEQUENCE [LARGE SCALE GENOMIC DNA]</scope>
    <source>
        <strain evidence="5 6">RZW4-3-2</strain>
    </source>
</reference>
<dbReference type="PANTHER" id="PTHR47893:SF1">
    <property type="entry name" value="REGULATORY PROTEIN PCHR"/>
    <property type="match status" value="1"/>
</dbReference>
<dbReference type="AlphaFoldDB" id="A0A163D084"/>
<evidence type="ECO:0000259" key="4">
    <source>
        <dbReference type="PROSITE" id="PS01124"/>
    </source>
</evidence>
<dbReference type="Gene3D" id="1.10.10.60">
    <property type="entry name" value="Homeodomain-like"/>
    <property type="match status" value="2"/>
</dbReference>
<dbReference type="PANTHER" id="PTHR47893">
    <property type="entry name" value="REGULATORY PROTEIN PCHR"/>
    <property type="match status" value="1"/>
</dbReference>
<dbReference type="GO" id="GO:0043565">
    <property type="term" value="F:sequence-specific DNA binding"/>
    <property type="evidence" value="ECO:0007669"/>
    <property type="project" value="InterPro"/>
</dbReference>
<dbReference type="PRINTS" id="PR00032">
    <property type="entry name" value="HTHARAC"/>
</dbReference>
<keyword evidence="3" id="KW-0804">Transcription</keyword>
<evidence type="ECO:0000256" key="1">
    <source>
        <dbReference type="ARBA" id="ARBA00023015"/>
    </source>
</evidence>
<evidence type="ECO:0000313" key="5">
    <source>
        <dbReference type="EMBL" id="KZS42897.1"/>
    </source>
</evidence>
<gene>
    <name evidence="5" type="ORF">AWE51_16145</name>
</gene>
<dbReference type="InterPro" id="IPR020449">
    <property type="entry name" value="Tscrpt_reg_AraC-type_HTH"/>
</dbReference>
<accession>A0A163D084</accession>
<name>A0A163D084_9FLAO</name>
<keyword evidence="6" id="KW-1185">Reference proteome</keyword>
<dbReference type="Pfam" id="PF12833">
    <property type="entry name" value="HTH_18"/>
    <property type="match status" value="1"/>
</dbReference>
<sequence>MMDKKRRKKTSLKTETKNLKNKCSLYAISQLLTTQEECGLISKKFKFLDTYGVGYFEYHQFDGLHISLFDAILKKDFVIHGYLSKQFLELSFLIEGEQIISIDNNTNDIIYESQECYLIYVPEVSGSIAYHKRKRLKEIKIRMDTTFIQRHRLNESYNILERFALKNLQNGFTMPLCTKTQEILTQILLDQRKGLLKRLFLESKTLELIALKLDSKKVSNPKVSIQTDHLIKKLYQTQFLISSDLSIQYSIPLLARKIGLNDFVLKKEFKRVFGQTIFEYATEQRMNKAKELLHHSSKPIYEISEHVGYKNSTHFTAAFKKIAGITPKKYRDKGISEKN</sequence>
<dbReference type="InterPro" id="IPR018062">
    <property type="entry name" value="HTH_AraC-typ_CS"/>
</dbReference>
<protein>
    <submittedName>
        <fullName evidence="5">AraC family transcriptional regulator</fullName>
    </submittedName>
</protein>
<dbReference type="PROSITE" id="PS00041">
    <property type="entry name" value="HTH_ARAC_FAMILY_1"/>
    <property type="match status" value="1"/>
</dbReference>
<dbReference type="InterPro" id="IPR053142">
    <property type="entry name" value="PchR_regulatory_protein"/>
</dbReference>
<evidence type="ECO:0000256" key="2">
    <source>
        <dbReference type="ARBA" id="ARBA00023125"/>
    </source>
</evidence>
<organism evidence="5 6">
    <name type="scientific">Aquimarina aggregata</name>
    <dbReference type="NCBI Taxonomy" id="1642818"/>
    <lineage>
        <taxon>Bacteria</taxon>
        <taxon>Pseudomonadati</taxon>
        <taxon>Bacteroidota</taxon>
        <taxon>Flavobacteriia</taxon>
        <taxon>Flavobacteriales</taxon>
        <taxon>Flavobacteriaceae</taxon>
        <taxon>Aquimarina</taxon>
    </lineage>
</organism>
<dbReference type="SUPFAM" id="SSF46689">
    <property type="entry name" value="Homeodomain-like"/>
    <property type="match status" value="1"/>
</dbReference>
<dbReference type="PROSITE" id="PS01124">
    <property type="entry name" value="HTH_ARAC_FAMILY_2"/>
    <property type="match status" value="1"/>
</dbReference>
<dbReference type="GO" id="GO:0003700">
    <property type="term" value="F:DNA-binding transcription factor activity"/>
    <property type="evidence" value="ECO:0007669"/>
    <property type="project" value="InterPro"/>
</dbReference>
<dbReference type="InterPro" id="IPR009057">
    <property type="entry name" value="Homeodomain-like_sf"/>
</dbReference>
<evidence type="ECO:0000256" key="3">
    <source>
        <dbReference type="ARBA" id="ARBA00023163"/>
    </source>
</evidence>
<dbReference type="EMBL" id="LQRT01000001">
    <property type="protein sequence ID" value="KZS42897.1"/>
    <property type="molecule type" value="Genomic_DNA"/>
</dbReference>
<proteinExistence type="predicted"/>
<dbReference type="InterPro" id="IPR018060">
    <property type="entry name" value="HTH_AraC"/>
</dbReference>
<comment type="caution">
    <text evidence="5">The sequence shown here is derived from an EMBL/GenBank/DDBJ whole genome shotgun (WGS) entry which is preliminary data.</text>
</comment>
<feature type="domain" description="HTH araC/xylS-type" evidence="4">
    <location>
        <begin position="235"/>
        <end position="333"/>
    </location>
</feature>
<dbReference type="STRING" id="1642818.AWE51_16145"/>